<evidence type="ECO:0000313" key="2">
    <source>
        <dbReference type="EMBL" id="PSJ36319.1"/>
    </source>
</evidence>
<keyword evidence="3" id="KW-1185">Reference proteome</keyword>
<feature type="transmembrane region" description="Helical" evidence="1">
    <location>
        <begin position="242"/>
        <end position="262"/>
    </location>
</feature>
<dbReference type="GO" id="GO:0005886">
    <property type="term" value="C:plasma membrane"/>
    <property type="evidence" value="ECO:0007669"/>
    <property type="project" value="UniProtKB-SubCell"/>
</dbReference>
<proteinExistence type="predicted"/>
<feature type="transmembrane region" description="Helical" evidence="1">
    <location>
        <begin position="20"/>
        <end position="39"/>
    </location>
</feature>
<comment type="caution">
    <text evidence="2">The sequence shown here is derived from an EMBL/GenBank/DDBJ whole genome shotgun (WGS) entry which is preliminary data.</text>
</comment>
<gene>
    <name evidence="2" type="ORF">C7I55_26895</name>
</gene>
<keyword evidence="1" id="KW-0812">Transmembrane</keyword>
<keyword evidence="1" id="KW-1133">Transmembrane helix</keyword>
<feature type="transmembrane region" description="Helical" evidence="1">
    <location>
        <begin position="438"/>
        <end position="457"/>
    </location>
</feature>
<name>A0A2P7QEC3_9SPHN</name>
<dbReference type="Proteomes" id="UP000241167">
    <property type="component" value="Unassembled WGS sequence"/>
</dbReference>
<dbReference type="GO" id="GO:0140359">
    <property type="term" value="F:ABC-type transporter activity"/>
    <property type="evidence" value="ECO:0007669"/>
    <property type="project" value="InterPro"/>
</dbReference>
<evidence type="ECO:0000256" key="1">
    <source>
        <dbReference type="SAM" id="Phobius"/>
    </source>
</evidence>
<feature type="transmembrane region" description="Helical" evidence="1">
    <location>
        <begin position="208"/>
        <end position="235"/>
    </location>
</feature>
<dbReference type="PANTHER" id="PTHR43471:SF1">
    <property type="entry name" value="ABC TRANSPORTER PERMEASE PROTEIN NOSY-RELATED"/>
    <property type="match status" value="1"/>
</dbReference>
<evidence type="ECO:0008006" key="4">
    <source>
        <dbReference type="Google" id="ProtNLM"/>
    </source>
</evidence>
<dbReference type="EMBL" id="PXYI01000015">
    <property type="protein sequence ID" value="PSJ36319.1"/>
    <property type="molecule type" value="Genomic_DNA"/>
</dbReference>
<dbReference type="RefSeq" id="WP_106516147.1">
    <property type="nucleotide sequence ID" value="NZ_PXYI01000015.1"/>
</dbReference>
<dbReference type="OrthoDB" id="184009at2"/>
<keyword evidence="1" id="KW-0472">Membrane</keyword>
<accession>A0A2P7QEC3</accession>
<evidence type="ECO:0000313" key="3">
    <source>
        <dbReference type="Proteomes" id="UP000241167"/>
    </source>
</evidence>
<organism evidence="2 3">
    <name type="scientific">Allosphingosinicella deserti</name>
    <dbReference type="NCBI Taxonomy" id="2116704"/>
    <lineage>
        <taxon>Bacteria</taxon>
        <taxon>Pseudomonadati</taxon>
        <taxon>Pseudomonadota</taxon>
        <taxon>Alphaproteobacteria</taxon>
        <taxon>Sphingomonadales</taxon>
        <taxon>Sphingomonadaceae</taxon>
        <taxon>Allosphingosinicella</taxon>
    </lineage>
</organism>
<sequence>MIGSLVRLELTMLRRDRRAWWSLIALAVLVLLSFAAIAGDNARSDADKRAVAAAERERWVGQGEKDPHSAAHYSIFAFKPSPALAGLDPGSEPFVGQSVWLEAHHQNDMLYRPQQNASLLQRIGFASPAALITGFGPLIVFLLAFTLVAQDRERGTMRLALGAAVHPRLIVGSKALAVWSAAAGLLVLPVAVISLLSLGIGGRLGGDVLLRTLCWALAMAGYLALLAAVGIAVSLRAGNARLALAGLFGLWILFALALPRVASGVVDAVRPLPSSQAIRQQMAEQAPAFWSDEQNARNRAALLKRSGVRRIEDIPNLRMAELDLMERHSHAVFDRVLGGFYGKVASQDELFAALGFLSPTIAAQASSSSVSGSDFSHHRHFIDTAERYRRNLVNAMNADGMAHRAHGTERHTNDARLWSRIPEFAYSAPPLGALSSTALPAFAALLFWLGIAGFLLVRISRRLRP</sequence>
<dbReference type="AlphaFoldDB" id="A0A2P7QEC3"/>
<dbReference type="Pfam" id="PF12679">
    <property type="entry name" value="ABC2_membrane_2"/>
    <property type="match status" value="1"/>
</dbReference>
<protein>
    <recommendedName>
        <fullName evidence="4">ABC transporter permease</fullName>
    </recommendedName>
</protein>
<feature type="transmembrane region" description="Helical" evidence="1">
    <location>
        <begin position="176"/>
        <end position="196"/>
    </location>
</feature>
<dbReference type="PANTHER" id="PTHR43471">
    <property type="entry name" value="ABC TRANSPORTER PERMEASE"/>
    <property type="match status" value="1"/>
</dbReference>
<feature type="transmembrane region" description="Helical" evidence="1">
    <location>
        <begin position="129"/>
        <end position="149"/>
    </location>
</feature>
<reference evidence="2 3" key="1">
    <citation type="submission" date="2018-03" db="EMBL/GenBank/DDBJ databases">
        <title>The draft genome of Sphingosinicella sp. GL-C-18.</title>
        <authorList>
            <person name="Liu L."/>
            <person name="Li L."/>
            <person name="Liang L."/>
            <person name="Zhang X."/>
            <person name="Wang T."/>
        </authorList>
    </citation>
    <scope>NUCLEOTIDE SEQUENCE [LARGE SCALE GENOMIC DNA]</scope>
    <source>
        <strain evidence="2 3">GL-C-18</strain>
    </source>
</reference>